<evidence type="ECO:0000256" key="1">
    <source>
        <dbReference type="ARBA" id="ARBA00004651"/>
    </source>
</evidence>
<dbReference type="VEuPathDB" id="VectorBase:ACUA003101"/>
<dbReference type="GO" id="GO:0005886">
    <property type="term" value="C:plasma membrane"/>
    <property type="evidence" value="ECO:0007669"/>
    <property type="project" value="UniProtKB-SubCell"/>
</dbReference>
<dbReference type="EnsemblMetazoa" id="ACUA003101-RA">
    <property type="protein sequence ID" value="ACUA003101-PA"/>
    <property type="gene ID" value="ACUA003101"/>
</dbReference>
<evidence type="ECO:0000256" key="4">
    <source>
        <dbReference type="ARBA" id="ARBA00022989"/>
    </source>
</evidence>
<evidence type="ECO:0000313" key="9">
    <source>
        <dbReference type="Proteomes" id="UP000075883"/>
    </source>
</evidence>
<dbReference type="PANTHER" id="PTHR42643">
    <property type="entry name" value="IONOTROPIC RECEPTOR 20A-RELATED"/>
    <property type="match status" value="1"/>
</dbReference>
<reference evidence="8" key="2">
    <citation type="submission" date="2020-05" db="UniProtKB">
        <authorList>
            <consortium name="EnsemblMetazoa"/>
        </authorList>
    </citation>
    <scope>IDENTIFICATION</scope>
    <source>
        <strain evidence="8">A-37</strain>
    </source>
</reference>
<evidence type="ECO:0000256" key="2">
    <source>
        <dbReference type="ARBA" id="ARBA00022475"/>
    </source>
</evidence>
<comment type="subcellular location">
    <subcellularLocation>
        <location evidence="1">Cell membrane</location>
        <topology evidence="1">Multi-pass membrane protein</topology>
    </subcellularLocation>
</comment>
<keyword evidence="5" id="KW-0472">Membrane</keyword>
<evidence type="ECO:0000256" key="3">
    <source>
        <dbReference type="ARBA" id="ARBA00022692"/>
    </source>
</evidence>
<reference evidence="9" key="1">
    <citation type="submission" date="2013-09" db="EMBL/GenBank/DDBJ databases">
        <title>The Genome Sequence of Anopheles culicifacies species A.</title>
        <authorList>
            <consortium name="The Broad Institute Genomics Platform"/>
            <person name="Neafsey D.E."/>
            <person name="Besansky N."/>
            <person name="Howell P."/>
            <person name="Walton C."/>
            <person name="Young S.K."/>
            <person name="Zeng Q."/>
            <person name="Gargeya S."/>
            <person name="Fitzgerald M."/>
            <person name="Haas B."/>
            <person name="Abouelleil A."/>
            <person name="Allen A.W."/>
            <person name="Alvarado L."/>
            <person name="Arachchi H.M."/>
            <person name="Berlin A.M."/>
            <person name="Chapman S.B."/>
            <person name="Gainer-Dewar J."/>
            <person name="Goldberg J."/>
            <person name="Griggs A."/>
            <person name="Gujja S."/>
            <person name="Hansen M."/>
            <person name="Howarth C."/>
            <person name="Imamovic A."/>
            <person name="Ireland A."/>
            <person name="Larimer J."/>
            <person name="McCowan C."/>
            <person name="Murphy C."/>
            <person name="Pearson M."/>
            <person name="Poon T.W."/>
            <person name="Priest M."/>
            <person name="Roberts A."/>
            <person name="Saif S."/>
            <person name="Shea T."/>
            <person name="Sisk P."/>
            <person name="Sykes S."/>
            <person name="Wortman J."/>
            <person name="Nusbaum C."/>
            <person name="Birren B."/>
        </authorList>
    </citation>
    <scope>NUCLEOTIDE SEQUENCE [LARGE SCALE GENOMIC DNA]</scope>
    <source>
        <strain evidence="9">A-37</strain>
    </source>
</reference>
<dbReference type="InterPro" id="IPR052192">
    <property type="entry name" value="Insect_Ionotropic_Sensory_Rcpt"/>
</dbReference>
<evidence type="ECO:0008006" key="10">
    <source>
        <dbReference type="Google" id="ProtNLM"/>
    </source>
</evidence>
<keyword evidence="6" id="KW-0675">Receptor</keyword>
<organism evidence="8 9">
    <name type="scientific">Anopheles culicifacies</name>
    <dbReference type="NCBI Taxonomy" id="139723"/>
    <lineage>
        <taxon>Eukaryota</taxon>
        <taxon>Metazoa</taxon>
        <taxon>Ecdysozoa</taxon>
        <taxon>Arthropoda</taxon>
        <taxon>Hexapoda</taxon>
        <taxon>Insecta</taxon>
        <taxon>Pterygota</taxon>
        <taxon>Neoptera</taxon>
        <taxon>Endopterygota</taxon>
        <taxon>Diptera</taxon>
        <taxon>Nematocera</taxon>
        <taxon>Culicoidea</taxon>
        <taxon>Culicidae</taxon>
        <taxon>Anophelinae</taxon>
        <taxon>Anopheles</taxon>
        <taxon>culicifacies species complex</taxon>
    </lineage>
</organism>
<dbReference type="EMBL" id="AXCM01011695">
    <property type="status" value="NOT_ANNOTATED_CDS"/>
    <property type="molecule type" value="Genomic_DNA"/>
</dbReference>
<accession>A0A182LVN5</accession>
<evidence type="ECO:0000256" key="6">
    <source>
        <dbReference type="ARBA" id="ARBA00023170"/>
    </source>
</evidence>
<evidence type="ECO:0000256" key="7">
    <source>
        <dbReference type="ARBA" id="ARBA00023180"/>
    </source>
</evidence>
<dbReference type="STRING" id="139723.A0A182LVN5"/>
<evidence type="ECO:0000313" key="8">
    <source>
        <dbReference type="EnsemblMetazoa" id="ACUA003101-PA"/>
    </source>
</evidence>
<keyword evidence="9" id="KW-1185">Reference proteome</keyword>
<dbReference type="PANTHER" id="PTHR42643:SF41">
    <property type="entry name" value="IONOTROPIC RECEPTOR 20A-RELATED"/>
    <property type="match status" value="1"/>
</dbReference>
<dbReference type="AlphaFoldDB" id="A0A182LVN5"/>
<proteinExistence type="predicted"/>
<name>A0A182LVN5_9DIPT</name>
<sequence length="575" mass="65931">MLVGVRFGALGCILLSISKVYSRLPALTDNFKLLSTVSLLDRILLEANSLPIETYTLVATDEPFFRDVIDGLAWRSNALMVPTFNNAVPLYVPNRQLVIAGSDDINTIMDSLVKVFSKHQPNFFAANSRNIYVVLVLSDIRYLNSVIVLFLYEYFTSINFIVVSPPVTQFQPPIVVGSDYEFNMVIIPHHLSMRQMFADRFKPERYAVVQVRGYDAVTARSIDKYGHPPGYDWTVFETILKHMKLRWKLVTIRAEPSVQLMEWFNQQLDKGHIHLLLDRSFRANLSSVSHVLPEMNGACLVIPKTEKYQVLQHLLRPLQPTSWVALGVLLLVGSYLANRYFKNSLAATLIFGVDLNASTISRTERTVLFASLLVFFILSEAYQAKLLALMSSGRYPPDPKTVAEFLQTDIKLHLGTATGTVLSYRPGFKKHIRNETDQMFSYDGGQTYGVLLKCPFAWDMYVRWINKEYDLNGYNVRPQVHVVREKILSLPAAYTFSRTFFLYPWFKRYLSQIFESGLMAHWQTKQDRQRQYEQKFEFVENEIITFSDLGGLGDLGATPRTKRQDWSSKLIRAVT</sequence>
<keyword evidence="7" id="KW-0325">Glycoprotein</keyword>
<dbReference type="Proteomes" id="UP000075883">
    <property type="component" value="Unassembled WGS sequence"/>
</dbReference>
<keyword evidence="4" id="KW-1133">Transmembrane helix</keyword>
<keyword evidence="3" id="KW-0812">Transmembrane</keyword>
<keyword evidence="2" id="KW-1003">Cell membrane</keyword>
<evidence type="ECO:0000256" key="5">
    <source>
        <dbReference type="ARBA" id="ARBA00023136"/>
    </source>
</evidence>
<protein>
    <recommendedName>
        <fullName evidence="10">Ionotropic glutamate receptor L-glutamate and glycine-binding domain-containing protein</fullName>
    </recommendedName>
</protein>